<keyword evidence="1" id="KW-0472">Membrane</keyword>
<name>A0A419F602_9BACT</name>
<evidence type="ECO:0000313" key="3">
    <source>
        <dbReference type="Proteomes" id="UP000285961"/>
    </source>
</evidence>
<comment type="caution">
    <text evidence="2">The sequence shown here is derived from an EMBL/GenBank/DDBJ whole genome shotgun (WGS) entry which is preliminary data.</text>
</comment>
<evidence type="ECO:0000256" key="1">
    <source>
        <dbReference type="SAM" id="Phobius"/>
    </source>
</evidence>
<sequence length="77" mass="8127">MSKTVKNTVRVSVGTALGAPVAFAFLTHGGIAMDATSAFTFTVAVSLFSMAVILGAAITGAYRFLRNVGLFKGHYYY</sequence>
<feature type="transmembrane region" description="Helical" evidence="1">
    <location>
        <begin position="38"/>
        <end position="62"/>
    </location>
</feature>
<organism evidence="2 3">
    <name type="scientific">Candidatus Abyssobacteria bacterium SURF_17</name>
    <dbReference type="NCBI Taxonomy" id="2093361"/>
    <lineage>
        <taxon>Bacteria</taxon>
        <taxon>Pseudomonadati</taxon>
        <taxon>Candidatus Hydrogenedentota</taxon>
        <taxon>Candidatus Abyssobacteria</taxon>
    </lineage>
</organism>
<accession>A0A419F602</accession>
<proteinExistence type="predicted"/>
<feature type="transmembrane region" description="Helical" evidence="1">
    <location>
        <begin position="12"/>
        <end position="32"/>
    </location>
</feature>
<dbReference type="Proteomes" id="UP000285961">
    <property type="component" value="Unassembled WGS sequence"/>
</dbReference>
<dbReference type="EMBL" id="QZKI01000022">
    <property type="protein sequence ID" value="RJP73910.1"/>
    <property type="molecule type" value="Genomic_DNA"/>
</dbReference>
<keyword evidence="1" id="KW-1133">Transmembrane helix</keyword>
<keyword evidence="1" id="KW-0812">Transmembrane</keyword>
<reference evidence="2 3" key="1">
    <citation type="journal article" date="2017" name="ISME J.">
        <title>Energy and carbon metabolisms in a deep terrestrial subsurface fluid microbial community.</title>
        <authorList>
            <person name="Momper L."/>
            <person name="Jungbluth S.P."/>
            <person name="Lee M.D."/>
            <person name="Amend J.P."/>
        </authorList>
    </citation>
    <scope>NUCLEOTIDE SEQUENCE [LARGE SCALE GENOMIC DNA]</scope>
    <source>
        <strain evidence="2">SURF_17</strain>
    </source>
</reference>
<dbReference type="AlphaFoldDB" id="A0A419F602"/>
<evidence type="ECO:0000313" key="2">
    <source>
        <dbReference type="EMBL" id="RJP73910.1"/>
    </source>
</evidence>
<gene>
    <name evidence="2" type="ORF">C4532_03545</name>
</gene>
<protein>
    <submittedName>
        <fullName evidence="2">Uncharacterized protein</fullName>
    </submittedName>
</protein>